<evidence type="ECO:0000259" key="1">
    <source>
        <dbReference type="PROSITE" id="PS51459"/>
    </source>
</evidence>
<organism evidence="2 3">
    <name type="scientific">Sporothrix epigloea</name>
    <dbReference type="NCBI Taxonomy" id="1892477"/>
    <lineage>
        <taxon>Eukaryota</taxon>
        <taxon>Fungi</taxon>
        <taxon>Dikarya</taxon>
        <taxon>Ascomycota</taxon>
        <taxon>Pezizomycotina</taxon>
        <taxon>Sordariomycetes</taxon>
        <taxon>Sordariomycetidae</taxon>
        <taxon>Ophiostomatales</taxon>
        <taxon>Ophiostomataceae</taxon>
        <taxon>Sporothrix</taxon>
    </lineage>
</organism>
<evidence type="ECO:0000313" key="3">
    <source>
        <dbReference type="Proteomes" id="UP001642502"/>
    </source>
</evidence>
<protein>
    <recommendedName>
        <fullName evidence="1">Fido domain-containing protein</fullName>
    </recommendedName>
</protein>
<dbReference type="Proteomes" id="UP001642502">
    <property type="component" value="Unassembled WGS sequence"/>
</dbReference>
<dbReference type="PANTHER" id="PTHR39426:SF1">
    <property type="entry name" value="HOMOLOGY TO DEATH-ON-CURING PROTEIN OF PHAGE P1"/>
    <property type="match status" value="1"/>
</dbReference>
<comment type="caution">
    <text evidence="2">The sequence shown here is derived from an EMBL/GenBank/DDBJ whole genome shotgun (WGS) entry which is preliminary data.</text>
</comment>
<dbReference type="PROSITE" id="PS51459">
    <property type="entry name" value="FIDO"/>
    <property type="match status" value="1"/>
</dbReference>
<dbReference type="InterPro" id="IPR053737">
    <property type="entry name" value="Type_II_TA_Toxin"/>
</dbReference>
<dbReference type="InterPro" id="IPR036597">
    <property type="entry name" value="Fido-like_dom_sf"/>
</dbReference>
<dbReference type="NCBIfam" id="TIGR01550">
    <property type="entry name" value="DOC_P1"/>
    <property type="match status" value="1"/>
</dbReference>
<proteinExistence type="predicted"/>
<gene>
    <name evidence="2" type="ORF">SEPCBS119000_003896</name>
</gene>
<name>A0ABP0DTA1_9PEZI</name>
<sequence>MSTPKRIVRFLTTAQVTRFYETNIMQASPSQLPMLESAVASPQNHYRYGQNDIFQLAGTLAERIILNHPYQDGNKRTALLAADMFLKINGLQLQEKSVEKDDANEVLKQAQVAVADIQWSAENLAECYRAVARPLAEATAETDQY</sequence>
<feature type="domain" description="Fido" evidence="1">
    <location>
        <begin position="1"/>
        <end position="130"/>
    </location>
</feature>
<dbReference type="EMBL" id="CAWUON010000054">
    <property type="protein sequence ID" value="CAK7270061.1"/>
    <property type="molecule type" value="Genomic_DNA"/>
</dbReference>
<evidence type="ECO:0000313" key="2">
    <source>
        <dbReference type="EMBL" id="CAK7270061.1"/>
    </source>
</evidence>
<keyword evidence="3" id="KW-1185">Reference proteome</keyword>
<dbReference type="InterPro" id="IPR006440">
    <property type="entry name" value="Doc"/>
</dbReference>
<dbReference type="SUPFAM" id="SSF140931">
    <property type="entry name" value="Fic-like"/>
    <property type="match status" value="1"/>
</dbReference>
<dbReference type="PANTHER" id="PTHR39426">
    <property type="entry name" value="HOMOLOGY TO DEATH-ON-CURING PROTEIN OF PHAGE P1"/>
    <property type="match status" value="1"/>
</dbReference>
<dbReference type="Pfam" id="PF02661">
    <property type="entry name" value="Fic"/>
    <property type="match status" value="1"/>
</dbReference>
<dbReference type="Gene3D" id="1.20.120.1870">
    <property type="entry name" value="Fic/DOC protein, Fido domain"/>
    <property type="match status" value="1"/>
</dbReference>
<reference evidence="2 3" key="1">
    <citation type="submission" date="2024-01" db="EMBL/GenBank/DDBJ databases">
        <authorList>
            <person name="Allen C."/>
            <person name="Tagirdzhanova G."/>
        </authorList>
    </citation>
    <scope>NUCLEOTIDE SEQUENCE [LARGE SCALE GENOMIC DNA]</scope>
    <source>
        <strain evidence="2 3">CBS 119000</strain>
    </source>
</reference>
<accession>A0ABP0DTA1</accession>
<dbReference type="InterPro" id="IPR003812">
    <property type="entry name" value="Fido"/>
</dbReference>